<dbReference type="STRING" id="745776.DGo_CA0819"/>
<name>H8GY14_DEIGI</name>
<sequence>MAAAPVLRRELERLGWWGRGRPADLSTLLDAHLLFGDDLVSHETALSVAELGELAAALALSRRHDDLCAQLLAWHALARSLEASGRPARLAVWWSG</sequence>
<dbReference type="EMBL" id="CP002191">
    <property type="protein sequence ID" value="AFD24746.1"/>
    <property type="molecule type" value="Genomic_DNA"/>
</dbReference>
<proteinExistence type="predicted"/>
<dbReference type="Proteomes" id="UP000007575">
    <property type="component" value="Chromosome"/>
</dbReference>
<dbReference type="KEGG" id="dgo:DGo_CA0819"/>
<evidence type="ECO:0000313" key="1">
    <source>
        <dbReference type="EMBL" id="AFD24746.1"/>
    </source>
</evidence>
<dbReference type="HOGENOM" id="CLU_2355089_0_0_0"/>
<gene>
    <name evidence="1" type="ordered locus">DGo_CA0819</name>
</gene>
<keyword evidence="2" id="KW-1185">Reference proteome</keyword>
<evidence type="ECO:0000313" key="2">
    <source>
        <dbReference type="Proteomes" id="UP000007575"/>
    </source>
</evidence>
<dbReference type="AlphaFoldDB" id="H8GY14"/>
<accession>H8GY14</accession>
<reference evidence="1 2" key="1">
    <citation type="journal article" date="2012" name="PLoS ONE">
        <title>Genome sequence and transcriptome analysis of the radioresistant bacterium Deinococcus gobiensis: insights into the extreme environmental adaptations.</title>
        <authorList>
            <person name="Yuan M."/>
            <person name="Chen M."/>
            <person name="Zhang W."/>
            <person name="Lu W."/>
            <person name="Wang J."/>
            <person name="Yang M."/>
            <person name="Zhao P."/>
            <person name="Tang R."/>
            <person name="Li X."/>
            <person name="Hao Y."/>
            <person name="Zhou Z."/>
            <person name="Zhan Y."/>
            <person name="Yu H."/>
            <person name="Teng C."/>
            <person name="Yan Y."/>
            <person name="Ping S."/>
            <person name="Wang Y."/>
            <person name="Lin M."/>
        </authorList>
    </citation>
    <scope>NUCLEOTIDE SEQUENCE [LARGE SCALE GENOMIC DNA]</scope>
    <source>
        <strain evidence="1 2">I-0</strain>
    </source>
</reference>
<organism evidence="1 2">
    <name type="scientific">Deinococcus gobiensis (strain DSM 21396 / JCM 16679 / CGMCC 1.7299 / I-0)</name>
    <dbReference type="NCBI Taxonomy" id="745776"/>
    <lineage>
        <taxon>Bacteria</taxon>
        <taxon>Thermotogati</taxon>
        <taxon>Deinococcota</taxon>
        <taxon>Deinococci</taxon>
        <taxon>Deinococcales</taxon>
        <taxon>Deinococcaceae</taxon>
        <taxon>Deinococcus</taxon>
    </lineage>
</organism>
<dbReference type="PATRIC" id="fig|745776.4.peg.840"/>
<protein>
    <submittedName>
        <fullName evidence="1">Uncharacterized protein</fullName>
    </submittedName>
</protein>